<organism evidence="1 2">
    <name type="scientific">Vigna mungo</name>
    <name type="common">Black gram</name>
    <name type="synonym">Phaseolus mungo</name>
    <dbReference type="NCBI Taxonomy" id="3915"/>
    <lineage>
        <taxon>Eukaryota</taxon>
        <taxon>Viridiplantae</taxon>
        <taxon>Streptophyta</taxon>
        <taxon>Embryophyta</taxon>
        <taxon>Tracheophyta</taxon>
        <taxon>Spermatophyta</taxon>
        <taxon>Magnoliopsida</taxon>
        <taxon>eudicotyledons</taxon>
        <taxon>Gunneridae</taxon>
        <taxon>Pentapetalae</taxon>
        <taxon>rosids</taxon>
        <taxon>fabids</taxon>
        <taxon>Fabales</taxon>
        <taxon>Fabaceae</taxon>
        <taxon>Papilionoideae</taxon>
        <taxon>50 kb inversion clade</taxon>
        <taxon>NPAAA clade</taxon>
        <taxon>indigoferoid/millettioid clade</taxon>
        <taxon>Phaseoleae</taxon>
        <taxon>Vigna</taxon>
    </lineage>
</organism>
<dbReference type="AlphaFoldDB" id="A0AAQ3MH93"/>
<evidence type="ECO:0000313" key="1">
    <source>
        <dbReference type="EMBL" id="WVY90269.1"/>
    </source>
</evidence>
<protein>
    <submittedName>
        <fullName evidence="1">Uncharacterized protein</fullName>
    </submittedName>
</protein>
<proteinExistence type="predicted"/>
<name>A0AAQ3MH93_VIGMU</name>
<dbReference type="EMBL" id="CP144690">
    <property type="protein sequence ID" value="WVY90269.1"/>
    <property type="molecule type" value="Genomic_DNA"/>
</dbReference>
<evidence type="ECO:0000313" key="2">
    <source>
        <dbReference type="Proteomes" id="UP001374535"/>
    </source>
</evidence>
<keyword evidence="2" id="KW-1185">Reference proteome</keyword>
<gene>
    <name evidence="1" type="ORF">V8G54_035783</name>
</gene>
<reference evidence="1 2" key="1">
    <citation type="journal article" date="2023" name="Life. Sci Alliance">
        <title>Evolutionary insights into 3D genome organization and epigenetic landscape of Vigna mungo.</title>
        <authorList>
            <person name="Junaid A."/>
            <person name="Singh B."/>
            <person name="Bhatia S."/>
        </authorList>
    </citation>
    <scope>NUCLEOTIDE SEQUENCE [LARGE SCALE GENOMIC DNA]</scope>
    <source>
        <strain evidence="1">Urdbean</strain>
    </source>
</reference>
<dbReference type="Proteomes" id="UP001374535">
    <property type="component" value="Chromosome 11"/>
</dbReference>
<accession>A0AAQ3MH93</accession>
<sequence length="119" mass="13751">MSGDAPSSDLPPSQGGMTFIRLPKKRVANCSTDHRLPISFNMQTYKPLGENNTKFIRYMTLLGRRRHPLFVIIETMFQRLAGSDRRCKRHDAGGTDKERFLTGFQWKGHMNESNIHRNE</sequence>